<accession>A0A075B3Q4</accession>
<organism evidence="2 3">
    <name type="scientific">Rozella allomycis (strain CSF55)</name>
    <dbReference type="NCBI Taxonomy" id="988480"/>
    <lineage>
        <taxon>Eukaryota</taxon>
        <taxon>Fungi</taxon>
        <taxon>Fungi incertae sedis</taxon>
        <taxon>Cryptomycota</taxon>
        <taxon>Cryptomycota incertae sedis</taxon>
        <taxon>Rozella</taxon>
    </lineage>
</organism>
<dbReference type="STRING" id="988480.A0A075B3Q4"/>
<gene>
    <name evidence="2" type="ORF">O9G_003610</name>
</gene>
<dbReference type="FunFam" id="1.20.140.30:FF:000001">
    <property type="entry name" value="MOB kinase activator 1A"/>
    <property type="match status" value="1"/>
</dbReference>
<dbReference type="SUPFAM" id="SSF101152">
    <property type="entry name" value="Mob1/phocein"/>
    <property type="match status" value="1"/>
</dbReference>
<feature type="binding site" evidence="1">
    <location>
        <position position="160"/>
    </location>
    <ligand>
        <name>Zn(2+)</name>
        <dbReference type="ChEBI" id="CHEBI:29105"/>
    </ligand>
</feature>
<keyword evidence="3" id="KW-1185">Reference proteome</keyword>
<protein>
    <submittedName>
        <fullName evidence="2">MOB kinase activator-like protein</fullName>
    </submittedName>
</protein>
<feature type="binding site" evidence="1">
    <location>
        <position position="78"/>
    </location>
    <ligand>
        <name>Zn(2+)</name>
        <dbReference type="ChEBI" id="CHEBI:29105"/>
    </ligand>
</feature>
<evidence type="ECO:0000313" key="2">
    <source>
        <dbReference type="EMBL" id="EPZ35666.1"/>
    </source>
</evidence>
<dbReference type="Gene3D" id="1.20.140.30">
    <property type="entry name" value="MOB kinase activator"/>
    <property type="match status" value="1"/>
</dbReference>
<feature type="binding site" evidence="1">
    <location>
        <position position="83"/>
    </location>
    <ligand>
        <name>Zn(2+)</name>
        <dbReference type="ChEBI" id="CHEBI:29105"/>
    </ligand>
</feature>
<keyword evidence="2" id="KW-0418">Kinase</keyword>
<dbReference type="InterPro" id="IPR036703">
    <property type="entry name" value="MOB_kinase_act_sf"/>
</dbReference>
<dbReference type="InterPro" id="IPR005301">
    <property type="entry name" value="MOB_kinase_act_fam"/>
</dbReference>
<dbReference type="GO" id="GO:0016301">
    <property type="term" value="F:kinase activity"/>
    <property type="evidence" value="ECO:0007669"/>
    <property type="project" value="UniProtKB-KW"/>
</dbReference>
<dbReference type="Proteomes" id="UP000030755">
    <property type="component" value="Unassembled WGS sequence"/>
</dbReference>
<proteinExistence type="predicted"/>
<dbReference type="Pfam" id="PF03637">
    <property type="entry name" value="Mob1_phocein"/>
    <property type="match status" value="1"/>
</dbReference>
<dbReference type="EMBL" id="KE560785">
    <property type="protein sequence ID" value="EPZ35666.1"/>
    <property type="molecule type" value="Genomic_DNA"/>
</dbReference>
<dbReference type="SMART" id="SM01388">
    <property type="entry name" value="Mob1_phocein"/>
    <property type="match status" value="1"/>
</dbReference>
<keyword evidence="1" id="KW-0479">Metal-binding</keyword>
<sequence length="212" mass="24396">MNFLGLNKNKTFKPKKNIPEGTKQYQLKKYAEATLGSGNLRLAVTLPEGEDLNEWLAVNTVDFFNQINMLYGTITEFCTPSECPVMSAGPKYEYHWCDGVTYKKPVKLSAPEYIDCLMTWTQQQLDNEAIFPSKIGVPFPKNFESAIKNIFKRLFRVYAHIYHSHFPKIVSLGEEAHLNTSFKHFIFFVQEFDLIDKKELAPLTELINTLAN</sequence>
<feature type="binding site" evidence="1">
    <location>
        <position position="165"/>
    </location>
    <ligand>
        <name>Zn(2+)</name>
        <dbReference type="ChEBI" id="CHEBI:29105"/>
    </ligand>
</feature>
<evidence type="ECO:0000256" key="1">
    <source>
        <dbReference type="PIRSR" id="PIRSR605301-1"/>
    </source>
</evidence>
<name>A0A075B3Q4_ROZAC</name>
<dbReference type="PANTHER" id="PTHR22599">
    <property type="entry name" value="MPS ONE BINDER KINASE ACTIVATOR-LIKE MOB"/>
    <property type="match status" value="1"/>
</dbReference>
<dbReference type="OMA" id="HKHAKAT"/>
<evidence type="ECO:0000313" key="3">
    <source>
        <dbReference type="Proteomes" id="UP000030755"/>
    </source>
</evidence>
<dbReference type="OrthoDB" id="8170117at2759"/>
<dbReference type="AlphaFoldDB" id="A0A075B3Q4"/>
<reference evidence="2 3" key="1">
    <citation type="journal article" date="2013" name="Curr. Biol.">
        <title>Shared signatures of parasitism and phylogenomics unite Cryptomycota and microsporidia.</title>
        <authorList>
            <person name="James T.Y."/>
            <person name="Pelin A."/>
            <person name="Bonen L."/>
            <person name="Ahrendt S."/>
            <person name="Sain D."/>
            <person name="Corradi N."/>
            <person name="Stajich J.E."/>
        </authorList>
    </citation>
    <scope>NUCLEOTIDE SEQUENCE [LARGE SCALE GENOMIC DNA]</scope>
    <source>
        <strain evidence="2 3">CSF55</strain>
    </source>
</reference>
<keyword evidence="2" id="KW-0808">Transferase</keyword>
<keyword evidence="1" id="KW-0862">Zinc</keyword>
<dbReference type="HOGENOM" id="CLU_038321_3_2_1"/>